<protein>
    <submittedName>
        <fullName evidence="1">Uncharacterized protein</fullName>
    </submittedName>
</protein>
<evidence type="ECO:0000313" key="2">
    <source>
        <dbReference type="Proteomes" id="UP000193144"/>
    </source>
</evidence>
<gene>
    <name evidence="1" type="ORF">BCR34DRAFT_591098</name>
</gene>
<reference evidence="1 2" key="1">
    <citation type="submission" date="2016-07" db="EMBL/GenBank/DDBJ databases">
        <title>Pervasive Adenine N6-methylation of Active Genes in Fungi.</title>
        <authorList>
            <consortium name="DOE Joint Genome Institute"/>
            <person name="Mondo S.J."/>
            <person name="Dannebaum R.O."/>
            <person name="Kuo R.C."/>
            <person name="Labutti K."/>
            <person name="Haridas S."/>
            <person name="Kuo A."/>
            <person name="Salamov A."/>
            <person name="Ahrendt S.R."/>
            <person name="Lipzen A."/>
            <person name="Sullivan W."/>
            <person name="Andreopoulos W.B."/>
            <person name="Clum A."/>
            <person name="Lindquist E."/>
            <person name="Daum C."/>
            <person name="Ramamoorthy G.K."/>
            <person name="Gryganskyi A."/>
            <person name="Culley D."/>
            <person name="Magnuson J.K."/>
            <person name="James T.Y."/>
            <person name="O'Malley M.A."/>
            <person name="Stajich J.E."/>
            <person name="Spatafora J.W."/>
            <person name="Visel A."/>
            <person name="Grigoriev I.V."/>
        </authorList>
    </citation>
    <scope>NUCLEOTIDE SEQUENCE [LARGE SCALE GENOMIC DNA]</scope>
    <source>
        <strain evidence="1 2">CBS 115471</strain>
    </source>
</reference>
<proteinExistence type="predicted"/>
<accession>A0A1Y1Z3A4</accession>
<organism evidence="1 2">
    <name type="scientific">Clohesyomyces aquaticus</name>
    <dbReference type="NCBI Taxonomy" id="1231657"/>
    <lineage>
        <taxon>Eukaryota</taxon>
        <taxon>Fungi</taxon>
        <taxon>Dikarya</taxon>
        <taxon>Ascomycota</taxon>
        <taxon>Pezizomycotina</taxon>
        <taxon>Dothideomycetes</taxon>
        <taxon>Pleosporomycetidae</taxon>
        <taxon>Pleosporales</taxon>
        <taxon>Lindgomycetaceae</taxon>
        <taxon>Clohesyomyces</taxon>
    </lineage>
</organism>
<name>A0A1Y1Z3A4_9PLEO</name>
<keyword evidence="2" id="KW-1185">Reference proteome</keyword>
<evidence type="ECO:0000313" key="1">
    <source>
        <dbReference type="EMBL" id="ORY04762.1"/>
    </source>
</evidence>
<comment type="caution">
    <text evidence="1">The sequence shown here is derived from an EMBL/GenBank/DDBJ whole genome shotgun (WGS) entry which is preliminary data.</text>
</comment>
<dbReference type="Proteomes" id="UP000193144">
    <property type="component" value="Unassembled WGS sequence"/>
</dbReference>
<sequence>MPSTQLHKINLVPINRNLKYQTNDAGKLSNKAHQILPSFSQSRLDASGIERRFTHSHFNKLVENETDCYCYYYDKSKKRMRLRKSEGVGVGVGRGRRRQQREGNLFKCPLGYTKRKISIIDSSKFGLCIGSPVDAHLSHYGRPVGEEGTHRSSLAVLPICKHFHLYQRKVFFATTHGGSGKVPIAKIATRIATAVKMGRDNAFMEALSPNSLCGETTRKDFINGSTCIVMKRATLLLPTKRARPLVDKDVEATLRKAPAPGHKEAGNLFAPVPQSARGSLLLTSYLEITHFFLRWRQDRVSNVHPMSTSAFFLLNGFPHSHFRRVYGLSNEHYNTRETSIPHVKYLSKCFEKKLDSIEDEELLVAIAALFLHASNVPEELQPPCTPSSSSFKTGLSGIPLLSSNLRLLPPYLDDMVCATCYVRFQYKRLVICGLFSGVAPGWGVGDVGTPWYDQTDFQDTHAKYTAAARYVAHLRERVWGNGPKISMDDMGNVSMFVDDRFHLPTHIPSAWIILGSGFLNRRSHPPCDLLRFAASQLSMLAFQAIRDRHILPLDGRLVASNIKTGVVTFAGLFSPESTAAATCLFMMLYEYKERGSSLTHVDVDLLQKLLDDPVTKRNYYFRVKLIDAWMWKLWNDRKADEVERLLLRGLKLFTSAPNSVQQSWGFGLDPILDVLEFLIVYYDVLNPNVQEVESYRGQYTAYFEDRYHDWIQRLALGCGVGVFGMSFSRLRIESVNIRLQMSTDDSLELHKVLQRKFGRSGTSFPDGNKNVKRYVERDWAHFRYSCFMQVFGVVEGASTTFGEMEFGGMEMKAGISKEAYDAERMVIAPALTGLLLDGDLTKILGAAVDSD</sequence>
<dbReference type="EMBL" id="MCFA01000132">
    <property type="protein sequence ID" value="ORY04762.1"/>
    <property type="molecule type" value="Genomic_DNA"/>
</dbReference>
<dbReference type="AlphaFoldDB" id="A0A1Y1Z3A4"/>